<sequence>MRGPGISAKSSADEYDWDTIKKNTFAGKEWNTTGVLQNQGNEWNTNDMHQNQGKNQNVLSGEEIIIKNDMIKDKYSLLESLLDSYHSIQSTLMSHIISAEKESNKDEKIEDIKFAFVEPNDEANHFILNSGTTND</sequence>
<evidence type="ECO:0000313" key="1">
    <source>
        <dbReference type="EMBL" id="WOH11391.1"/>
    </source>
</evidence>
<reference evidence="1" key="2">
    <citation type="submission" date="2022-03" db="EMBL/GenBank/DDBJ databases">
        <title>Draft title - Genomic analysis of global carrot germplasm unveils the trajectory of domestication and the origin of high carotenoid orange carrot.</title>
        <authorList>
            <person name="Iorizzo M."/>
            <person name="Ellison S."/>
            <person name="Senalik D."/>
            <person name="Macko-Podgorni A."/>
            <person name="Grzebelus D."/>
            <person name="Bostan H."/>
            <person name="Rolling W."/>
            <person name="Curaba J."/>
            <person name="Simon P."/>
        </authorList>
    </citation>
    <scope>NUCLEOTIDE SEQUENCE</scope>
    <source>
        <tissue evidence="1">Leaf</tissue>
    </source>
</reference>
<keyword evidence="2" id="KW-1185">Reference proteome</keyword>
<accession>A0AAF1BCN6</accession>
<dbReference type="EMBL" id="CP093350">
    <property type="protein sequence ID" value="WOH11391.1"/>
    <property type="molecule type" value="Genomic_DNA"/>
</dbReference>
<name>A0AAF1BCN6_DAUCS</name>
<dbReference type="Proteomes" id="UP000077755">
    <property type="component" value="Chromosome 8"/>
</dbReference>
<gene>
    <name evidence="1" type="ORF">DCAR_0830875</name>
</gene>
<dbReference type="AlphaFoldDB" id="A0AAF1BCN6"/>
<protein>
    <submittedName>
        <fullName evidence="1">Uncharacterized protein</fullName>
    </submittedName>
</protein>
<organism evidence="1 2">
    <name type="scientific">Daucus carota subsp. sativus</name>
    <name type="common">Carrot</name>
    <dbReference type="NCBI Taxonomy" id="79200"/>
    <lineage>
        <taxon>Eukaryota</taxon>
        <taxon>Viridiplantae</taxon>
        <taxon>Streptophyta</taxon>
        <taxon>Embryophyta</taxon>
        <taxon>Tracheophyta</taxon>
        <taxon>Spermatophyta</taxon>
        <taxon>Magnoliopsida</taxon>
        <taxon>eudicotyledons</taxon>
        <taxon>Gunneridae</taxon>
        <taxon>Pentapetalae</taxon>
        <taxon>asterids</taxon>
        <taxon>campanulids</taxon>
        <taxon>Apiales</taxon>
        <taxon>Apiaceae</taxon>
        <taxon>Apioideae</taxon>
        <taxon>Scandiceae</taxon>
        <taxon>Daucinae</taxon>
        <taxon>Daucus</taxon>
        <taxon>Daucus sect. Daucus</taxon>
    </lineage>
</organism>
<reference evidence="1" key="1">
    <citation type="journal article" date="2016" name="Nat. Genet.">
        <title>A high-quality carrot genome assembly provides new insights into carotenoid accumulation and asterid genome evolution.</title>
        <authorList>
            <person name="Iorizzo M."/>
            <person name="Ellison S."/>
            <person name="Senalik D."/>
            <person name="Zeng P."/>
            <person name="Satapoomin P."/>
            <person name="Huang J."/>
            <person name="Bowman M."/>
            <person name="Iovene M."/>
            <person name="Sanseverino W."/>
            <person name="Cavagnaro P."/>
            <person name="Yildiz M."/>
            <person name="Macko-Podgorni A."/>
            <person name="Moranska E."/>
            <person name="Grzebelus E."/>
            <person name="Grzebelus D."/>
            <person name="Ashrafi H."/>
            <person name="Zheng Z."/>
            <person name="Cheng S."/>
            <person name="Spooner D."/>
            <person name="Van Deynze A."/>
            <person name="Simon P."/>
        </authorList>
    </citation>
    <scope>NUCLEOTIDE SEQUENCE</scope>
    <source>
        <tissue evidence="1">Leaf</tissue>
    </source>
</reference>
<proteinExistence type="predicted"/>
<evidence type="ECO:0000313" key="2">
    <source>
        <dbReference type="Proteomes" id="UP000077755"/>
    </source>
</evidence>